<evidence type="ECO:0000313" key="1">
    <source>
        <dbReference type="EMBL" id="TQD91895.1"/>
    </source>
</evidence>
<dbReference type="Proteomes" id="UP000315295">
    <property type="component" value="Unassembled WGS sequence"/>
</dbReference>
<name>A0A540LZG9_MALBA</name>
<accession>A0A540LZG9</accession>
<dbReference type="AlphaFoldDB" id="A0A540LZG9"/>
<reference evidence="1 2" key="1">
    <citation type="journal article" date="2019" name="G3 (Bethesda)">
        <title>Sequencing of a Wild Apple (Malus baccata) Genome Unravels the Differences Between Cultivated and Wild Apple Species Regarding Disease Resistance and Cold Tolerance.</title>
        <authorList>
            <person name="Chen X."/>
        </authorList>
    </citation>
    <scope>NUCLEOTIDE SEQUENCE [LARGE SCALE GENOMIC DNA]</scope>
    <source>
        <strain evidence="2">cv. Shandingzi</strain>
        <tissue evidence="1">Leaves</tissue>
    </source>
</reference>
<evidence type="ECO:0000313" key="2">
    <source>
        <dbReference type="Proteomes" id="UP000315295"/>
    </source>
</evidence>
<protein>
    <submittedName>
        <fullName evidence="1">Uncharacterized protein</fullName>
    </submittedName>
</protein>
<keyword evidence="2" id="KW-1185">Reference proteome</keyword>
<proteinExistence type="predicted"/>
<organism evidence="1 2">
    <name type="scientific">Malus baccata</name>
    <name type="common">Siberian crab apple</name>
    <name type="synonym">Pyrus baccata</name>
    <dbReference type="NCBI Taxonomy" id="106549"/>
    <lineage>
        <taxon>Eukaryota</taxon>
        <taxon>Viridiplantae</taxon>
        <taxon>Streptophyta</taxon>
        <taxon>Embryophyta</taxon>
        <taxon>Tracheophyta</taxon>
        <taxon>Spermatophyta</taxon>
        <taxon>Magnoliopsida</taxon>
        <taxon>eudicotyledons</taxon>
        <taxon>Gunneridae</taxon>
        <taxon>Pentapetalae</taxon>
        <taxon>rosids</taxon>
        <taxon>fabids</taxon>
        <taxon>Rosales</taxon>
        <taxon>Rosaceae</taxon>
        <taxon>Amygdaloideae</taxon>
        <taxon>Maleae</taxon>
        <taxon>Malus</taxon>
    </lineage>
</organism>
<comment type="caution">
    <text evidence="1">The sequence shown here is derived from an EMBL/GenBank/DDBJ whole genome shotgun (WGS) entry which is preliminary data.</text>
</comment>
<sequence length="97" mass="11660">MKLNTERKQLRCKYFTIRKEEENPTIRRGIRAYVENIKEVRDGRRRFQELIPSFRKLCFEFILCQCHCSSFLLGCPVLGRKLDKSGDLRPLRVIREI</sequence>
<dbReference type="EMBL" id="VIEB01000406">
    <property type="protein sequence ID" value="TQD91895.1"/>
    <property type="molecule type" value="Genomic_DNA"/>
</dbReference>
<gene>
    <name evidence="1" type="ORF">C1H46_022500</name>
</gene>